<evidence type="ECO:0000313" key="2">
    <source>
        <dbReference type="Proteomes" id="UP000046395"/>
    </source>
</evidence>
<evidence type="ECO:0000313" key="3">
    <source>
        <dbReference type="WBParaSite" id="TMUE_1000005583.1"/>
    </source>
</evidence>
<feature type="region of interest" description="Disordered" evidence="1">
    <location>
        <begin position="30"/>
        <end position="49"/>
    </location>
</feature>
<evidence type="ECO:0000256" key="1">
    <source>
        <dbReference type="SAM" id="MobiDB-lite"/>
    </source>
</evidence>
<protein>
    <submittedName>
        <fullName evidence="3">Uncharacterized protein</fullName>
    </submittedName>
</protein>
<dbReference type="WBParaSite" id="TMUE_1000005583.1">
    <property type="protein sequence ID" value="TMUE_1000005583.1"/>
    <property type="gene ID" value="WBGene00299320"/>
</dbReference>
<dbReference type="Proteomes" id="UP000046395">
    <property type="component" value="Unassembled WGS sequence"/>
</dbReference>
<dbReference type="AlphaFoldDB" id="A0A5S6QED5"/>
<proteinExistence type="predicted"/>
<sequence length="110" mass="12053">MDRRPIVSARWDRKNAGGGGYRWSLVLKGDSSNGIDRQPNGKASPRRDVVRLGGSSVAKAELPLGEGSRWMGGENGPSESKRPNSCQLSCARRLCALLWTNYVRRVALRA</sequence>
<accession>A0A5S6QED5</accession>
<reference evidence="3" key="1">
    <citation type="submission" date="2019-12" db="UniProtKB">
        <authorList>
            <consortium name="WormBaseParasite"/>
        </authorList>
    </citation>
    <scope>IDENTIFICATION</scope>
</reference>
<name>A0A5S6QED5_TRIMR</name>
<keyword evidence="2" id="KW-1185">Reference proteome</keyword>
<feature type="region of interest" description="Disordered" evidence="1">
    <location>
        <begin position="64"/>
        <end position="85"/>
    </location>
</feature>
<organism evidence="2 3">
    <name type="scientific">Trichuris muris</name>
    <name type="common">Mouse whipworm</name>
    <dbReference type="NCBI Taxonomy" id="70415"/>
    <lineage>
        <taxon>Eukaryota</taxon>
        <taxon>Metazoa</taxon>
        <taxon>Ecdysozoa</taxon>
        <taxon>Nematoda</taxon>
        <taxon>Enoplea</taxon>
        <taxon>Dorylaimia</taxon>
        <taxon>Trichinellida</taxon>
        <taxon>Trichuridae</taxon>
        <taxon>Trichuris</taxon>
    </lineage>
</organism>